<dbReference type="FunFam" id="3.30.70.270:FF:000001">
    <property type="entry name" value="Diguanylate cyclase domain protein"/>
    <property type="match status" value="1"/>
</dbReference>
<evidence type="ECO:0000313" key="4">
    <source>
        <dbReference type="Proteomes" id="UP000273807"/>
    </source>
</evidence>
<evidence type="ECO:0000256" key="1">
    <source>
        <dbReference type="SAM" id="Phobius"/>
    </source>
</evidence>
<feature type="transmembrane region" description="Helical" evidence="1">
    <location>
        <begin position="121"/>
        <end position="139"/>
    </location>
</feature>
<keyword evidence="1" id="KW-0812">Transmembrane</keyword>
<dbReference type="InterPro" id="IPR043128">
    <property type="entry name" value="Rev_trsase/Diguanyl_cyclase"/>
</dbReference>
<feature type="domain" description="GGDEF" evidence="2">
    <location>
        <begin position="250"/>
        <end position="381"/>
    </location>
</feature>
<dbReference type="Pfam" id="PF00990">
    <property type="entry name" value="GGDEF"/>
    <property type="match status" value="1"/>
</dbReference>
<dbReference type="PANTHER" id="PTHR45138:SF9">
    <property type="entry name" value="DIGUANYLATE CYCLASE DGCM-RELATED"/>
    <property type="match status" value="1"/>
</dbReference>
<dbReference type="AlphaFoldDB" id="A0A3N0BVV9"/>
<feature type="transmembrane region" description="Helical" evidence="1">
    <location>
        <begin position="151"/>
        <end position="172"/>
    </location>
</feature>
<name>A0A3N0BVV9_9MICC</name>
<proteinExistence type="predicted"/>
<keyword evidence="1" id="KW-0472">Membrane</keyword>
<dbReference type="GO" id="GO:0052621">
    <property type="term" value="F:diguanylate cyclase activity"/>
    <property type="evidence" value="ECO:0007669"/>
    <property type="project" value="TreeGrafter"/>
</dbReference>
<keyword evidence="1" id="KW-1133">Transmembrane helix</keyword>
<evidence type="ECO:0000259" key="2">
    <source>
        <dbReference type="PROSITE" id="PS50887"/>
    </source>
</evidence>
<keyword evidence="4" id="KW-1185">Reference proteome</keyword>
<feature type="transmembrane region" description="Helical" evidence="1">
    <location>
        <begin position="178"/>
        <end position="202"/>
    </location>
</feature>
<dbReference type="CDD" id="cd01949">
    <property type="entry name" value="GGDEF"/>
    <property type="match status" value="1"/>
</dbReference>
<dbReference type="OrthoDB" id="23692at2"/>
<protein>
    <submittedName>
        <fullName evidence="3">GGDEF domain-containing protein</fullName>
    </submittedName>
</protein>
<reference evidence="3 4" key="1">
    <citation type="submission" date="2018-10" db="EMBL/GenBank/DDBJ databases">
        <title>Genome sequencing of Arthrobacter oryzae TNB02.</title>
        <authorList>
            <person name="Cho Y.-J."/>
            <person name="Cho A."/>
            <person name="Kim O.-S."/>
        </authorList>
    </citation>
    <scope>NUCLEOTIDE SEQUENCE [LARGE SCALE GENOMIC DNA]</scope>
    <source>
        <strain evidence="3 4">TNB02</strain>
    </source>
</reference>
<dbReference type="EMBL" id="RBED01000110">
    <property type="protein sequence ID" value="RNL53082.1"/>
    <property type="molecule type" value="Genomic_DNA"/>
</dbReference>
<dbReference type="InterPro" id="IPR050469">
    <property type="entry name" value="Diguanylate_Cyclase"/>
</dbReference>
<dbReference type="InterPro" id="IPR000160">
    <property type="entry name" value="GGDEF_dom"/>
</dbReference>
<sequence>MLLDTLTLRVALAVVDVTLLLLFYFITYRRTRSAYSGWWSSALLLFFVGNAAYLLDGTVYQVWANPFGNVALVGGAASVWAGARSLRAPVPKAWQLAVGPAITAVASVLDNPATNIWSGGPAYLFFMGALIGLGCRELLVLDRDYSRVHRVLALSAGVLSLFYIGRVIAFLADGPEGPVFLAVFGSVPTTLLSTLLLVMASFAMTDLSHEQQTQDLRARATVDGLTGLLNRTAFVSLAEDELRRLKWTRTSSSLILADLDHFKSINDEFGHAAGDTALQAFAAACTSVVRSTDLVGRYGGEEFIILLPGVTPETASGIAADISRRMMMDKSGVIPRLPTVSYGIAAVPAGRVDLQELVTSADEALYRAKSLGRNRSVLATSLEDKSA</sequence>
<gene>
    <name evidence="3" type="ORF">D7003_13265</name>
</gene>
<dbReference type="InterPro" id="IPR029787">
    <property type="entry name" value="Nucleotide_cyclase"/>
</dbReference>
<dbReference type="SMART" id="SM00267">
    <property type="entry name" value="GGDEF"/>
    <property type="match status" value="1"/>
</dbReference>
<dbReference type="PANTHER" id="PTHR45138">
    <property type="entry name" value="REGULATORY COMPONENTS OF SENSORY TRANSDUCTION SYSTEM"/>
    <property type="match status" value="1"/>
</dbReference>
<evidence type="ECO:0000313" key="3">
    <source>
        <dbReference type="EMBL" id="RNL53082.1"/>
    </source>
</evidence>
<dbReference type="RefSeq" id="WP_123255902.1">
    <property type="nucleotide sequence ID" value="NZ_RBED01000110.1"/>
</dbReference>
<feature type="transmembrane region" description="Helical" evidence="1">
    <location>
        <begin position="6"/>
        <end position="26"/>
    </location>
</feature>
<accession>A0A3N0BVV9</accession>
<dbReference type="Gene3D" id="3.30.70.270">
    <property type="match status" value="1"/>
</dbReference>
<dbReference type="PROSITE" id="PS50887">
    <property type="entry name" value="GGDEF"/>
    <property type="match status" value="1"/>
</dbReference>
<comment type="caution">
    <text evidence="3">The sequence shown here is derived from an EMBL/GenBank/DDBJ whole genome shotgun (WGS) entry which is preliminary data.</text>
</comment>
<feature type="transmembrane region" description="Helical" evidence="1">
    <location>
        <begin position="38"/>
        <end position="55"/>
    </location>
</feature>
<organism evidence="3 4">
    <name type="scientific">Arthrobacter oryzae</name>
    <dbReference type="NCBI Taxonomy" id="409290"/>
    <lineage>
        <taxon>Bacteria</taxon>
        <taxon>Bacillati</taxon>
        <taxon>Actinomycetota</taxon>
        <taxon>Actinomycetes</taxon>
        <taxon>Micrococcales</taxon>
        <taxon>Micrococcaceae</taxon>
        <taxon>Arthrobacter</taxon>
    </lineage>
</organism>
<dbReference type="SUPFAM" id="SSF55073">
    <property type="entry name" value="Nucleotide cyclase"/>
    <property type="match status" value="1"/>
</dbReference>
<dbReference type="Proteomes" id="UP000273807">
    <property type="component" value="Unassembled WGS sequence"/>
</dbReference>
<dbReference type="NCBIfam" id="TIGR00254">
    <property type="entry name" value="GGDEF"/>
    <property type="match status" value="1"/>
</dbReference>